<keyword evidence="4 5" id="KW-0560">Oxidoreductase</keyword>
<feature type="binding site" evidence="6">
    <location>
        <position position="66"/>
    </location>
    <ligand>
        <name>urate</name>
        <dbReference type="ChEBI" id="CHEBI:17775"/>
    </ligand>
</feature>
<evidence type="ECO:0000256" key="7">
    <source>
        <dbReference type="RuleBase" id="RU004455"/>
    </source>
</evidence>
<protein>
    <recommendedName>
        <fullName evidence="5 7">Uricase</fullName>
        <ecNumber evidence="5 7">1.7.3.3</ecNumber>
    </recommendedName>
    <alternativeName>
        <fullName evidence="5">Urate oxidase</fullName>
    </alternativeName>
</protein>
<keyword evidence="3 5" id="KW-0659">Purine metabolism</keyword>
<dbReference type="PANTHER" id="PTHR42874">
    <property type="entry name" value="URICASE"/>
    <property type="match status" value="1"/>
</dbReference>
<dbReference type="KEGG" id="sus:Acid_0359"/>
<dbReference type="PRINTS" id="PR00093">
    <property type="entry name" value="URICASE"/>
</dbReference>
<dbReference type="OrthoDB" id="9809009at2"/>
<dbReference type="GO" id="GO:0019628">
    <property type="term" value="P:urate catabolic process"/>
    <property type="evidence" value="ECO:0007669"/>
    <property type="project" value="UniProtKB-UniPathway"/>
</dbReference>
<dbReference type="InParanoid" id="Q02C45"/>
<feature type="binding site" evidence="6">
    <location>
        <position position="167"/>
    </location>
    <ligand>
        <name>5-hydroxyisourate</name>
        <dbReference type="ChEBI" id="CHEBI:18072"/>
    </ligand>
</feature>
<sequence length="287" mass="31996">MERFASGWKQNYYGKGDVIVYRLNRDGVVPQGCCPVFGANVKMLLYGDAFWPTYTTGDNTNLVATDSMKNFIQRETCNFTGYDLESYCDFLARKFMATYPHTAGIQLSARQAPYSGVAEGKVAFAPSGPDVATACVELRRNGEALESVEASSGIHGFRLLRLGGSAFQGFLRDQYTTLPDIHNRPLHMWLDLEWHYIAPEAALTGGEVTAQVRRLVHEGFHSFESGSIQQVIYQLGTKMLADIPTISEVRLEANNRTWDTIVEQGDRLGVYTDARPPYGCLGLTLRR</sequence>
<evidence type="ECO:0000256" key="1">
    <source>
        <dbReference type="ARBA" id="ARBA00004831"/>
    </source>
</evidence>
<gene>
    <name evidence="8" type="ordered locus">Acid_0359</name>
</gene>
<dbReference type="EC" id="1.7.3.3" evidence="5 7"/>
<dbReference type="SUPFAM" id="SSF55620">
    <property type="entry name" value="Tetrahydrobiopterin biosynthesis enzymes-like"/>
    <property type="match status" value="2"/>
</dbReference>
<name>Q02C45_SOLUE</name>
<dbReference type="GO" id="GO:0004846">
    <property type="term" value="F:urate oxidase activity"/>
    <property type="evidence" value="ECO:0007669"/>
    <property type="project" value="UniProtKB-EC"/>
</dbReference>
<organism evidence="8">
    <name type="scientific">Solibacter usitatus (strain Ellin6076)</name>
    <dbReference type="NCBI Taxonomy" id="234267"/>
    <lineage>
        <taxon>Bacteria</taxon>
        <taxon>Pseudomonadati</taxon>
        <taxon>Acidobacteriota</taxon>
        <taxon>Terriglobia</taxon>
        <taxon>Bryobacterales</taxon>
        <taxon>Solibacteraceae</taxon>
        <taxon>Candidatus Solibacter</taxon>
    </lineage>
</organism>
<dbReference type="UniPathway" id="UPA00394">
    <property type="reaction ID" value="UER00650"/>
</dbReference>
<dbReference type="AlphaFoldDB" id="Q02C45"/>
<dbReference type="NCBIfam" id="TIGR03383">
    <property type="entry name" value="urate_oxi"/>
    <property type="match status" value="1"/>
</dbReference>
<dbReference type="SMR" id="Q02C45"/>
<dbReference type="PANTHER" id="PTHR42874:SF1">
    <property type="entry name" value="URICASE"/>
    <property type="match status" value="1"/>
</dbReference>
<comment type="catalytic activity">
    <reaction evidence="5 7">
        <text>urate + O2 + H2O = 5-hydroxyisourate + H2O2</text>
        <dbReference type="Rhea" id="RHEA:21368"/>
        <dbReference type="ChEBI" id="CHEBI:15377"/>
        <dbReference type="ChEBI" id="CHEBI:15379"/>
        <dbReference type="ChEBI" id="CHEBI:16240"/>
        <dbReference type="ChEBI" id="CHEBI:17775"/>
        <dbReference type="ChEBI" id="CHEBI:18072"/>
        <dbReference type="EC" id="1.7.3.3"/>
    </reaction>
</comment>
<feature type="binding site" evidence="6">
    <location>
        <position position="229"/>
    </location>
    <ligand>
        <name>urate</name>
        <dbReference type="ChEBI" id="CHEBI:17775"/>
    </ligand>
</feature>
<dbReference type="PIRSF" id="PIRSF000241">
    <property type="entry name" value="Urate_oxidase"/>
    <property type="match status" value="1"/>
</dbReference>
<evidence type="ECO:0000256" key="5">
    <source>
        <dbReference type="PIRNR" id="PIRNR000241"/>
    </source>
</evidence>
<evidence type="ECO:0000313" key="8">
    <source>
        <dbReference type="EMBL" id="ABJ81371.1"/>
    </source>
</evidence>
<reference evidence="8" key="1">
    <citation type="submission" date="2006-10" db="EMBL/GenBank/DDBJ databases">
        <title>Complete sequence of Solibacter usitatus Ellin6076.</title>
        <authorList>
            <consortium name="US DOE Joint Genome Institute"/>
            <person name="Copeland A."/>
            <person name="Lucas S."/>
            <person name="Lapidus A."/>
            <person name="Barry K."/>
            <person name="Detter J.C."/>
            <person name="Glavina del Rio T."/>
            <person name="Hammon N."/>
            <person name="Israni S."/>
            <person name="Dalin E."/>
            <person name="Tice H."/>
            <person name="Pitluck S."/>
            <person name="Thompson L.S."/>
            <person name="Brettin T."/>
            <person name="Bruce D."/>
            <person name="Han C."/>
            <person name="Tapia R."/>
            <person name="Gilna P."/>
            <person name="Schmutz J."/>
            <person name="Larimer F."/>
            <person name="Land M."/>
            <person name="Hauser L."/>
            <person name="Kyrpides N."/>
            <person name="Mikhailova N."/>
            <person name="Janssen P.H."/>
            <person name="Kuske C.R."/>
            <person name="Richardson P."/>
        </authorList>
    </citation>
    <scope>NUCLEOTIDE SEQUENCE</scope>
    <source>
        <strain evidence="8">Ellin6076</strain>
    </source>
</reference>
<dbReference type="eggNOG" id="COG3648">
    <property type="taxonomic scope" value="Bacteria"/>
</dbReference>
<dbReference type="STRING" id="234267.Acid_0359"/>
<feature type="binding site" evidence="6">
    <location>
        <position position="65"/>
    </location>
    <ligand>
        <name>5-hydroxyisourate</name>
        <dbReference type="ChEBI" id="CHEBI:18072"/>
    </ligand>
</feature>
<feature type="binding site" evidence="6">
    <location>
        <position position="255"/>
    </location>
    <ligand>
        <name>urate</name>
        <dbReference type="ChEBI" id="CHEBI:17775"/>
    </ligand>
</feature>
<feature type="binding site" evidence="6">
    <location>
        <position position="65"/>
    </location>
    <ligand>
        <name>O2</name>
        <dbReference type="ChEBI" id="CHEBI:15379"/>
    </ligand>
</feature>
<feature type="binding site" evidence="6">
    <location>
        <position position="65"/>
    </location>
    <ligand>
        <name>urate</name>
        <dbReference type="ChEBI" id="CHEBI:17775"/>
    </ligand>
</feature>
<dbReference type="InterPro" id="IPR002042">
    <property type="entry name" value="Uricase"/>
</dbReference>
<dbReference type="EMBL" id="CP000473">
    <property type="protein sequence ID" value="ABJ81371.1"/>
    <property type="molecule type" value="Genomic_DNA"/>
</dbReference>
<proteinExistence type="inferred from homology"/>
<feature type="binding site" evidence="6">
    <location>
        <position position="167"/>
    </location>
    <ligand>
        <name>urate</name>
        <dbReference type="ChEBI" id="CHEBI:17775"/>
    </ligand>
</feature>
<evidence type="ECO:0000256" key="4">
    <source>
        <dbReference type="ARBA" id="ARBA00023002"/>
    </source>
</evidence>
<feature type="binding site" evidence="6">
    <location>
        <position position="184"/>
    </location>
    <ligand>
        <name>urate</name>
        <dbReference type="ChEBI" id="CHEBI:17775"/>
    </ligand>
</feature>
<evidence type="ECO:0000256" key="3">
    <source>
        <dbReference type="ARBA" id="ARBA00022631"/>
    </source>
</evidence>
<accession>Q02C45</accession>
<feature type="binding site" evidence="6">
    <location>
        <position position="184"/>
    </location>
    <ligand>
        <name>5-hydroxyisourate</name>
        <dbReference type="ChEBI" id="CHEBI:18072"/>
    </ligand>
</feature>
<comment type="pathway">
    <text evidence="1 5">Purine metabolism; urate degradation; (S)-allantoin from urate: step 1/3.</text>
</comment>
<feature type="binding site" evidence="6">
    <location>
        <position position="66"/>
    </location>
    <ligand>
        <name>5-hydroxyisourate</name>
        <dbReference type="ChEBI" id="CHEBI:18072"/>
    </ligand>
</feature>
<dbReference type="GO" id="GO:0006145">
    <property type="term" value="P:purine nucleobase catabolic process"/>
    <property type="evidence" value="ECO:0007669"/>
    <property type="project" value="TreeGrafter"/>
</dbReference>
<evidence type="ECO:0000256" key="2">
    <source>
        <dbReference type="ARBA" id="ARBA00009760"/>
    </source>
</evidence>
<comment type="function">
    <text evidence="5 7">Catalyzes the oxidation of uric acid to 5-hydroxyisourate, which is further processed to form (S)-allantoin.</text>
</comment>
<dbReference type="Pfam" id="PF01014">
    <property type="entry name" value="Uricase"/>
    <property type="match status" value="1"/>
</dbReference>
<dbReference type="HOGENOM" id="CLU_048151_1_0_0"/>
<comment type="similarity">
    <text evidence="2 5 7">Belongs to the uricase family.</text>
</comment>
<evidence type="ECO:0000256" key="6">
    <source>
        <dbReference type="PIRSR" id="PIRSR000241-2"/>
    </source>
</evidence>
<dbReference type="Gene3D" id="3.10.270.10">
    <property type="entry name" value="Urate Oxidase"/>
    <property type="match status" value="1"/>
</dbReference>